<dbReference type="CDD" id="cd03259">
    <property type="entry name" value="ABC_Carb_Solutes_like"/>
    <property type="match status" value="1"/>
</dbReference>
<dbReference type="InterPro" id="IPR015853">
    <property type="entry name" value="ABC_transpr_FbpC"/>
</dbReference>
<dbReference type="GO" id="GO:0015408">
    <property type="term" value="F:ABC-type ferric iron transporter activity"/>
    <property type="evidence" value="ECO:0007669"/>
    <property type="project" value="InterPro"/>
</dbReference>
<evidence type="ECO:0000256" key="4">
    <source>
        <dbReference type="ARBA" id="ARBA00022741"/>
    </source>
</evidence>
<evidence type="ECO:0000259" key="9">
    <source>
        <dbReference type="PROSITE" id="PS50893"/>
    </source>
</evidence>
<keyword evidence="8" id="KW-0472">Membrane</keyword>
<keyword evidence="11" id="KW-1185">Reference proteome</keyword>
<dbReference type="SMART" id="SM00382">
    <property type="entry name" value="AAA"/>
    <property type="match status" value="1"/>
</dbReference>
<dbReference type="PROSITE" id="PS00211">
    <property type="entry name" value="ABC_TRANSPORTER_1"/>
    <property type="match status" value="1"/>
</dbReference>
<dbReference type="SUPFAM" id="SSF52540">
    <property type="entry name" value="P-loop containing nucleoside triphosphate hydrolases"/>
    <property type="match status" value="1"/>
</dbReference>
<dbReference type="eggNOG" id="COG3842">
    <property type="taxonomic scope" value="Bacteria"/>
</dbReference>
<dbReference type="FunFam" id="3.40.50.300:FF:000425">
    <property type="entry name" value="Probable ABC transporter, ATP-binding subunit"/>
    <property type="match status" value="1"/>
</dbReference>
<dbReference type="EMBL" id="CP003345">
    <property type="protein sequence ID" value="AFM06252.1"/>
    <property type="molecule type" value="Genomic_DNA"/>
</dbReference>
<dbReference type="GO" id="GO:0005524">
    <property type="term" value="F:ATP binding"/>
    <property type="evidence" value="ECO:0007669"/>
    <property type="project" value="UniProtKB-KW"/>
</dbReference>
<evidence type="ECO:0000256" key="8">
    <source>
        <dbReference type="ARBA" id="ARBA00023136"/>
    </source>
</evidence>
<dbReference type="PANTHER" id="PTHR42781:SF4">
    <property type="entry name" value="SPERMIDINE_PUTRESCINE IMPORT ATP-BINDING PROTEIN POTA"/>
    <property type="match status" value="1"/>
</dbReference>
<dbReference type="RefSeq" id="WP_014799675.1">
    <property type="nucleotide sequence ID" value="NC_018018.1"/>
</dbReference>
<dbReference type="GO" id="GO:0016887">
    <property type="term" value="F:ATP hydrolysis activity"/>
    <property type="evidence" value="ECO:0007669"/>
    <property type="project" value="InterPro"/>
</dbReference>
<dbReference type="KEGG" id="fli:Fleli_3950"/>
<dbReference type="AlphaFoldDB" id="I4AQL7"/>
<keyword evidence="7" id="KW-0406">Ion transport</keyword>
<keyword evidence="3" id="KW-0410">Iron transport</keyword>
<dbReference type="GO" id="GO:0016020">
    <property type="term" value="C:membrane"/>
    <property type="evidence" value="ECO:0007669"/>
    <property type="project" value="InterPro"/>
</dbReference>
<dbReference type="HOGENOM" id="CLU_000604_1_1_10"/>
<evidence type="ECO:0000256" key="2">
    <source>
        <dbReference type="ARBA" id="ARBA00022475"/>
    </source>
</evidence>
<dbReference type="GO" id="GO:0015697">
    <property type="term" value="P:quaternary ammonium group transport"/>
    <property type="evidence" value="ECO:0007669"/>
    <property type="project" value="UniProtKB-ARBA"/>
</dbReference>
<dbReference type="InterPro" id="IPR027417">
    <property type="entry name" value="P-loop_NTPase"/>
</dbReference>
<dbReference type="InterPro" id="IPR003593">
    <property type="entry name" value="AAA+_ATPase"/>
</dbReference>
<protein>
    <submittedName>
        <fullName evidence="10">ABC-type spermidine/putrescine transport system, ATPase component</fullName>
    </submittedName>
</protein>
<evidence type="ECO:0000256" key="5">
    <source>
        <dbReference type="ARBA" id="ARBA00022840"/>
    </source>
</evidence>
<proteinExistence type="predicted"/>
<dbReference type="InterPro" id="IPR003439">
    <property type="entry name" value="ABC_transporter-like_ATP-bd"/>
</dbReference>
<dbReference type="OrthoDB" id="1114670at2"/>
<gene>
    <name evidence="10" type="ordered locus">Fleli_3950</name>
</gene>
<keyword evidence="5" id="KW-0067">ATP-binding</keyword>
<evidence type="ECO:0000256" key="3">
    <source>
        <dbReference type="ARBA" id="ARBA00022496"/>
    </source>
</evidence>
<keyword evidence="4" id="KW-0547">Nucleotide-binding</keyword>
<dbReference type="InterPro" id="IPR050093">
    <property type="entry name" value="ABC_SmlMolc_Importer"/>
</dbReference>
<dbReference type="PROSITE" id="PS50893">
    <property type="entry name" value="ABC_TRANSPORTER_2"/>
    <property type="match status" value="1"/>
</dbReference>
<dbReference type="Pfam" id="PF00005">
    <property type="entry name" value="ABC_tran"/>
    <property type="match status" value="1"/>
</dbReference>
<evidence type="ECO:0000313" key="11">
    <source>
        <dbReference type="Proteomes" id="UP000006054"/>
    </source>
</evidence>
<accession>I4AQL7</accession>
<dbReference type="STRING" id="880071.Fleli_3950"/>
<dbReference type="Gene3D" id="3.40.50.300">
    <property type="entry name" value="P-loop containing nucleotide triphosphate hydrolases"/>
    <property type="match status" value="1"/>
</dbReference>
<feature type="domain" description="ABC transporter" evidence="9">
    <location>
        <begin position="1"/>
        <end position="227"/>
    </location>
</feature>
<name>I4AQL7_BERLS</name>
<keyword evidence="2" id="KW-1003">Cell membrane</keyword>
<evidence type="ECO:0000256" key="7">
    <source>
        <dbReference type="ARBA" id="ARBA00023065"/>
    </source>
</evidence>
<organism evidence="10 11">
    <name type="scientific">Bernardetia litoralis (strain ATCC 23117 / DSM 6794 / NBRC 15988 / NCIMB 1366 / Fx l1 / Sio-4)</name>
    <name type="common">Flexibacter litoralis</name>
    <dbReference type="NCBI Taxonomy" id="880071"/>
    <lineage>
        <taxon>Bacteria</taxon>
        <taxon>Pseudomonadati</taxon>
        <taxon>Bacteroidota</taxon>
        <taxon>Cytophagia</taxon>
        <taxon>Cytophagales</taxon>
        <taxon>Bernardetiaceae</taxon>
        <taxon>Bernardetia</taxon>
    </lineage>
</organism>
<sequence>MENYAVNDISFSLQKGETLALLGESGSGKTTLLRMIAGLEKASEGSITLQNKLVFNNKESIFIKPEKRNVGLFFQHYALFPHLSVFENIAYGLDSKLYNKSKKKERVAEMLSLVELPNYENRFTHELSGGQQQRIALARALAPKPELLLLDEPFSNLDEQLKGEVRQQIKAILEKTETTTILVTHDLQDALSLADNLAVMRNGKIEQLDSPQKLYKNPCTKYVATLFGEIQQISETEFTRPEWIEIIDNIENQSSSERLEKIKLEDIIFYGNNYQLIGKNKNNQTFKIHTNTYQEFKKNDELYIEVKKSFVLK</sequence>
<evidence type="ECO:0000313" key="10">
    <source>
        <dbReference type="EMBL" id="AFM06252.1"/>
    </source>
</evidence>
<dbReference type="Proteomes" id="UP000006054">
    <property type="component" value="Chromosome"/>
</dbReference>
<keyword evidence="6" id="KW-0408">Iron</keyword>
<dbReference type="InterPro" id="IPR017871">
    <property type="entry name" value="ABC_transporter-like_CS"/>
</dbReference>
<evidence type="ECO:0000256" key="1">
    <source>
        <dbReference type="ARBA" id="ARBA00022448"/>
    </source>
</evidence>
<evidence type="ECO:0000256" key="6">
    <source>
        <dbReference type="ARBA" id="ARBA00023004"/>
    </source>
</evidence>
<keyword evidence="1" id="KW-0813">Transport</keyword>
<dbReference type="PANTHER" id="PTHR42781">
    <property type="entry name" value="SPERMIDINE/PUTRESCINE IMPORT ATP-BINDING PROTEIN POTA"/>
    <property type="match status" value="1"/>
</dbReference>
<reference evidence="11" key="1">
    <citation type="submission" date="2012-06" db="EMBL/GenBank/DDBJ databases">
        <title>The complete genome of Flexibacter litoralis DSM 6794.</title>
        <authorList>
            <person name="Lucas S."/>
            <person name="Copeland A."/>
            <person name="Lapidus A."/>
            <person name="Glavina del Rio T."/>
            <person name="Dalin E."/>
            <person name="Tice H."/>
            <person name="Bruce D."/>
            <person name="Goodwin L."/>
            <person name="Pitluck S."/>
            <person name="Peters L."/>
            <person name="Ovchinnikova G."/>
            <person name="Lu M."/>
            <person name="Kyrpides N."/>
            <person name="Mavromatis K."/>
            <person name="Ivanova N."/>
            <person name="Brettin T."/>
            <person name="Detter J.C."/>
            <person name="Han C."/>
            <person name="Larimer F."/>
            <person name="Land M."/>
            <person name="Hauser L."/>
            <person name="Markowitz V."/>
            <person name="Cheng J.-F."/>
            <person name="Hugenholtz P."/>
            <person name="Woyke T."/>
            <person name="Wu D."/>
            <person name="Spring S."/>
            <person name="Lang E."/>
            <person name="Kopitz M."/>
            <person name="Brambilla E."/>
            <person name="Klenk H.-P."/>
            <person name="Eisen J.A."/>
        </authorList>
    </citation>
    <scope>NUCLEOTIDE SEQUENCE [LARGE SCALE GENOMIC DNA]</scope>
    <source>
        <strain evidence="11">ATCC 23117 / DSM 6794 / NBRC 15988 / NCIMB 1366 / Sio-4</strain>
    </source>
</reference>